<dbReference type="CDD" id="cd01347">
    <property type="entry name" value="ligand_gated_channel"/>
    <property type="match status" value="1"/>
</dbReference>
<dbReference type="InterPro" id="IPR037066">
    <property type="entry name" value="Plug_dom_sf"/>
</dbReference>
<evidence type="ECO:0000259" key="12">
    <source>
        <dbReference type="Pfam" id="PF00593"/>
    </source>
</evidence>
<keyword evidence="8 10" id="KW-0472">Membrane</keyword>
<evidence type="ECO:0000256" key="3">
    <source>
        <dbReference type="ARBA" id="ARBA00022448"/>
    </source>
</evidence>
<keyword evidence="6" id="KW-0732">Signal</keyword>
<keyword evidence="9 10" id="KW-0998">Cell outer membrane</keyword>
<evidence type="ECO:0000256" key="4">
    <source>
        <dbReference type="ARBA" id="ARBA00022452"/>
    </source>
</evidence>
<keyword evidence="15" id="KW-1185">Reference proteome</keyword>
<dbReference type="InterPro" id="IPR010949">
    <property type="entry name" value="TonB_Hb/transfer/lactofer_rcpt"/>
</dbReference>
<proteinExistence type="inferred from homology"/>
<feature type="domain" description="TonB-dependent receptor-like beta-barrel" evidence="12">
    <location>
        <begin position="272"/>
        <end position="679"/>
    </location>
</feature>
<dbReference type="PANTHER" id="PTHR30069">
    <property type="entry name" value="TONB-DEPENDENT OUTER MEMBRANE RECEPTOR"/>
    <property type="match status" value="1"/>
</dbReference>
<comment type="similarity">
    <text evidence="2 10 11">Belongs to the TonB-dependent receptor family.</text>
</comment>
<keyword evidence="5 10" id="KW-0812">Transmembrane</keyword>
<dbReference type="SUPFAM" id="SSF56935">
    <property type="entry name" value="Porins"/>
    <property type="match status" value="1"/>
</dbReference>
<feature type="domain" description="TonB-dependent receptor plug" evidence="13">
    <location>
        <begin position="63"/>
        <end position="166"/>
    </location>
</feature>
<dbReference type="NCBIfam" id="TIGR01785">
    <property type="entry name" value="TonB-hemin"/>
    <property type="match status" value="1"/>
</dbReference>
<evidence type="ECO:0000256" key="6">
    <source>
        <dbReference type="ARBA" id="ARBA00022729"/>
    </source>
</evidence>
<evidence type="ECO:0000256" key="8">
    <source>
        <dbReference type="ARBA" id="ARBA00023136"/>
    </source>
</evidence>
<comment type="subcellular location">
    <subcellularLocation>
        <location evidence="1 10">Cell outer membrane</location>
        <topology evidence="1 10">Multi-pass membrane protein</topology>
    </subcellularLocation>
</comment>
<evidence type="ECO:0000256" key="7">
    <source>
        <dbReference type="ARBA" id="ARBA00023077"/>
    </source>
</evidence>
<dbReference type="OrthoDB" id="9796221at2"/>
<evidence type="ECO:0000256" key="9">
    <source>
        <dbReference type="ARBA" id="ARBA00023237"/>
    </source>
</evidence>
<organism evidence="14 15">
    <name type="scientific">Eilatimonas milleporae</name>
    <dbReference type="NCBI Taxonomy" id="911205"/>
    <lineage>
        <taxon>Bacteria</taxon>
        <taxon>Pseudomonadati</taxon>
        <taxon>Pseudomonadota</taxon>
        <taxon>Alphaproteobacteria</taxon>
        <taxon>Kordiimonadales</taxon>
        <taxon>Kordiimonadaceae</taxon>
        <taxon>Eilatimonas</taxon>
    </lineage>
</organism>
<dbReference type="Pfam" id="PF07715">
    <property type="entry name" value="Plug"/>
    <property type="match status" value="1"/>
</dbReference>
<protein>
    <submittedName>
        <fullName evidence="14">Hemoglobin/transferrin/lactoferrin receptor protein</fullName>
    </submittedName>
</protein>
<keyword evidence="3 10" id="KW-0813">Transport</keyword>
<evidence type="ECO:0000256" key="5">
    <source>
        <dbReference type="ARBA" id="ARBA00022692"/>
    </source>
</evidence>
<dbReference type="Gene3D" id="2.40.170.20">
    <property type="entry name" value="TonB-dependent receptor, beta-barrel domain"/>
    <property type="match status" value="1"/>
</dbReference>
<dbReference type="InterPro" id="IPR012910">
    <property type="entry name" value="Plug_dom"/>
</dbReference>
<dbReference type="InParanoid" id="A0A3M0CD83"/>
<accession>A0A3M0CD83</accession>
<dbReference type="NCBIfam" id="TIGR01786">
    <property type="entry name" value="TonB-hemlactrns"/>
    <property type="match status" value="1"/>
</dbReference>
<comment type="caution">
    <text evidence="14">The sequence shown here is derived from an EMBL/GenBank/DDBJ whole genome shotgun (WGS) entry which is preliminary data.</text>
</comment>
<sequence length="708" mass="76775">MTIPIKLLPISAIRAMTLGTTLLSPVAAGSQVHAFEEAADGGYDGDIVEEVTISATRTERPVFTTPSAVSVIDTASVTRFQPLTYADVFEGLPGVAIQGGARRIAEEPNIRGFSDTQVVIRLDGARQNFDLAHRGRFFVDQDLVKRIEVVRGSASALYGSGALGGVISLETKGAKDLLQDGETLGGRVKTAYQSNGDELLTSASLFGRSGAFDAAGTLIYREVFNDLEDGSGETILDTEDQLLNGLVKLGFEPGEHHRFELIASLFDNEGENPTNANAVSTPTTVVDRETSERNLRGKYTYSDPNNRAVNLEAVAFYTSIDVSEDRFIDGRNDESDFESYGFDVHNTSRFNAGEKASVALTYGVEYFRDSQSGTRNGGVRTTFPDAELDFLAGYAQAEIEIGDMLSIIPGLRWDSFDVQAGDDSQSRDEDEITPRVAVGFAPAEWIYLWGSYSEAFRTPSLTELFNDGTHFAVPNGLGPGTLVVNNFVPSPNLAPERAESWELGARFRQSDLIIAGDAFDFSATVFRSDVDDFVDQVVTFVDPAIPPVFTPPFGPTTFFGTTRNDSAMARIEGIEAELRYESDYVFFSVAGFTVDGENRDTGEGLGSMPQDSLTTQLIGKWPELGLQAGGRLTVAADQNDVPEGSTTTAGFETVDIFANWSPLEGALKGLNISLGIDNLFDETFSFHPTVIRQPGRSLRVMLSHRFGL</sequence>
<dbReference type="InterPro" id="IPR039426">
    <property type="entry name" value="TonB-dep_rcpt-like"/>
</dbReference>
<keyword evidence="7 11" id="KW-0798">TonB box</keyword>
<dbReference type="PROSITE" id="PS52016">
    <property type="entry name" value="TONB_DEPENDENT_REC_3"/>
    <property type="match status" value="1"/>
</dbReference>
<dbReference type="Pfam" id="PF00593">
    <property type="entry name" value="TonB_dep_Rec_b-barrel"/>
    <property type="match status" value="1"/>
</dbReference>
<dbReference type="GO" id="GO:0044718">
    <property type="term" value="P:siderophore transmembrane transport"/>
    <property type="evidence" value="ECO:0007669"/>
    <property type="project" value="TreeGrafter"/>
</dbReference>
<evidence type="ECO:0000259" key="13">
    <source>
        <dbReference type="Pfam" id="PF07715"/>
    </source>
</evidence>
<dbReference type="PANTHER" id="PTHR30069:SF41">
    <property type="entry name" value="HEME_HEMOPEXIN UTILIZATION PROTEIN C"/>
    <property type="match status" value="1"/>
</dbReference>
<keyword evidence="14" id="KW-0675">Receptor</keyword>
<dbReference type="Gene3D" id="2.170.130.10">
    <property type="entry name" value="TonB-dependent receptor, plug domain"/>
    <property type="match status" value="1"/>
</dbReference>
<dbReference type="InterPro" id="IPR000531">
    <property type="entry name" value="Beta-barrel_TonB"/>
</dbReference>
<dbReference type="Proteomes" id="UP000271227">
    <property type="component" value="Unassembled WGS sequence"/>
</dbReference>
<evidence type="ECO:0000256" key="1">
    <source>
        <dbReference type="ARBA" id="ARBA00004571"/>
    </source>
</evidence>
<evidence type="ECO:0000313" key="14">
    <source>
        <dbReference type="EMBL" id="RMB07708.1"/>
    </source>
</evidence>
<dbReference type="GO" id="GO:0009279">
    <property type="term" value="C:cell outer membrane"/>
    <property type="evidence" value="ECO:0007669"/>
    <property type="project" value="UniProtKB-SubCell"/>
</dbReference>
<keyword evidence="4 10" id="KW-1134">Transmembrane beta strand</keyword>
<dbReference type="GO" id="GO:0015344">
    <property type="term" value="F:siderophore uptake transmembrane transporter activity"/>
    <property type="evidence" value="ECO:0007669"/>
    <property type="project" value="TreeGrafter"/>
</dbReference>
<dbReference type="InterPro" id="IPR011276">
    <property type="entry name" value="TonB_haem/Hb_rcpt"/>
</dbReference>
<evidence type="ECO:0000256" key="2">
    <source>
        <dbReference type="ARBA" id="ARBA00009810"/>
    </source>
</evidence>
<dbReference type="GO" id="GO:0015232">
    <property type="term" value="F:heme transmembrane transporter activity"/>
    <property type="evidence" value="ECO:0007669"/>
    <property type="project" value="InterPro"/>
</dbReference>
<dbReference type="AlphaFoldDB" id="A0A3M0CD83"/>
<name>A0A3M0CD83_9PROT</name>
<dbReference type="RefSeq" id="WP_147453523.1">
    <property type="nucleotide sequence ID" value="NZ_REFR01000011.1"/>
</dbReference>
<gene>
    <name evidence="14" type="ORF">BXY39_1796</name>
</gene>
<evidence type="ECO:0000313" key="15">
    <source>
        <dbReference type="Proteomes" id="UP000271227"/>
    </source>
</evidence>
<evidence type="ECO:0000256" key="11">
    <source>
        <dbReference type="RuleBase" id="RU003357"/>
    </source>
</evidence>
<reference evidence="14 15" key="1">
    <citation type="submission" date="2018-10" db="EMBL/GenBank/DDBJ databases">
        <title>Genomic Encyclopedia of Archaeal and Bacterial Type Strains, Phase II (KMG-II): from individual species to whole genera.</title>
        <authorList>
            <person name="Goeker M."/>
        </authorList>
    </citation>
    <scope>NUCLEOTIDE SEQUENCE [LARGE SCALE GENOMIC DNA]</scope>
    <source>
        <strain evidence="14 15">DSM 25217</strain>
    </source>
</reference>
<evidence type="ECO:0000256" key="10">
    <source>
        <dbReference type="PROSITE-ProRule" id="PRU01360"/>
    </source>
</evidence>
<dbReference type="InterPro" id="IPR036942">
    <property type="entry name" value="Beta-barrel_TonB_sf"/>
</dbReference>
<dbReference type="EMBL" id="REFR01000011">
    <property type="protein sequence ID" value="RMB07708.1"/>
    <property type="molecule type" value="Genomic_DNA"/>
</dbReference>